<gene>
    <name evidence="7" type="ORF">BSZ37_14440</name>
</gene>
<feature type="transmembrane region" description="Helical" evidence="5">
    <location>
        <begin position="6"/>
        <end position="27"/>
    </location>
</feature>
<dbReference type="RefSeq" id="WP_095511220.1">
    <property type="nucleotide sequence ID" value="NZ_MQWD01000001.1"/>
</dbReference>
<evidence type="ECO:0000256" key="2">
    <source>
        <dbReference type="ARBA" id="ARBA00007161"/>
    </source>
</evidence>
<dbReference type="PANTHER" id="PTHR13806">
    <property type="entry name" value="FLOTILLIN-RELATED"/>
    <property type="match status" value="1"/>
</dbReference>
<keyword evidence="5" id="KW-1133">Transmembrane helix</keyword>
<accession>A0A271J3D3</accession>
<dbReference type="PANTHER" id="PTHR13806:SF46">
    <property type="entry name" value="FLOTILLIN-1-RELATED"/>
    <property type="match status" value="1"/>
</dbReference>
<keyword evidence="8" id="KW-1185">Reference proteome</keyword>
<evidence type="ECO:0000256" key="1">
    <source>
        <dbReference type="ARBA" id="ARBA00004167"/>
    </source>
</evidence>
<dbReference type="InterPro" id="IPR031905">
    <property type="entry name" value="Flotillin_C"/>
</dbReference>
<organism evidence="7 8">
    <name type="scientific">Rubrivirga marina</name>
    <dbReference type="NCBI Taxonomy" id="1196024"/>
    <lineage>
        <taxon>Bacteria</taxon>
        <taxon>Pseudomonadati</taxon>
        <taxon>Rhodothermota</taxon>
        <taxon>Rhodothermia</taxon>
        <taxon>Rhodothermales</taxon>
        <taxon>Rubricoccaceae</taxon>
        <taxon>Rubrivirga</taxon>
    </lineage>
</organism>
<feature type="compositionally biased region" description="Polar residues" evidence="4">
    <location>
        <begin position="478"/>
        <end position="490"/>
    </location>
</feature>
<feature type="region of interest" description="Disordered" evidence="4">
    <location>
        <begin position="474"/>
        <end position="510"/>
    </location>
</feature>
<evidence type="ECO:0000259" key="6">
    <source>
        <dbReference type="SMART" id="SM00244"/>
    </source>
</evidence>
<evidence type="ECO:0000256" key="4">
    <source>
        <dbReference type="SAM" id="MobiDB-lite"/>
    </source>
</evidence>
<dbReference type="InterPro" id="IPR001107">
    <property type="entry name" value="Band_7"/>
</dbReference>
<dbReference type="GO" id="GO:0072659">
    <property type="term" value="P:protein localization to plasma membrane"/>
    <property type="evidence" value="ECO:0007669"/>
    <property type="project" value="TreeGrafter"/>
</dbReference>
<evidence type="ECO:0000256" key="3">
    <source>
        <dbReference type="ARBA" id="ARBA00023136"/>
    </source>
</evidence>
<reference evidence="7 8" key="1">
    <citation type="submission" date="2016-11" db="EMBL/GenBank/DDBJ databases">
        <title>Study of marine rhodopsin-containing bacteria.</title>
        <authorList>
            <person name="Yoshizawa S."/>
            <person name="Kumagai Y."/>
            <person name="Kogure K."/>
        </authorList>
    </citation>
    <scope>NUCLEOTIDE SEQUENCE [LARGE SCALE GENOMIC DNA]</scope>
    <source>
        <strain evidence="7 8">SAORIC-28</strain>
    </source>
</reference>
<dbReference type="EMBL" id="MQWD01000001">
    <property type="protein sequence ID" value="PAP77554.1"/>
    <property type="molecule type" value="Genomic_DNA"/>
</dbReference>
<feature type="domain" description="Band 7" evidence="6">
    <location>
        <begin position="28"/>
        <end position="206"/>
    </location>
</feature>
<dbReference type="GO" id="GO:0005886">
    <property type="term" value="C:plasma membrane"/>
    <property type="evidence" value="ECO:0007669"/>
    <property type="project" value="TreeGrafter"/>
</dbReference>
<dbReference type="SMART" id="SM00244">
    <property type="entry name" value="PHB"/>
    <property type="match status" value="1"/>
</dbReference>
<dbReference type="CDD" id="cd03399">
    <property type="entry name" value="SPFH_flotillin"/>
    <property type="match status" value="1"/>
</dbReference>
<dbReference type="OrthoDB" id="9786220at2"/>
<evidence type="ECO:0000313" key="7">
    <source>
        <dbReference type="EMBL" id="PAP77554.1"/>
    </source>
</evidence>
<comment type="caution">
    <text evidence="7">The sequence shown here is derived from an EMBL/GenBank/DDBJ whole genome shotgun (WGS) entry which is preliminary data.</text>
</comment>
<sequence length="510" mass="54868">MLELLGTTGLVAVVLIATIVVIVVLVASRYKTVSPDEAMIITGAALGGKNVLTDESARKVKIVRGGGAFIVPIVQQREQLSLLSHKLDVMTPEVYTAEGVPVMTDGVAVIKVGSSVEDVATAAEQFLGKPDEELRAEAREVLEGHLRAILGTLTVEEVYRNRDKFAQEVQSVAARDLKKMGLQIVSFTIKDVRDKNGYLEALGRPRIAAIKRDADIAEAEALRDSRIKKANADEEGQKAELVRDTNVAEATKEKELKVAAFKQEQDTAKAAADLAYSVQEATSQRTVVEEQMQVELVRKQREVDLEKLEIERREKQYDSEVKKKADADRYAVEQAAEADKLRQVRRAEARQFEIEAEAKARAEGTRAEGLAEADVIRQRGLAEAEAKEKLAEAFEKFGEAAVLDLLAKMMPELAREVAKPLASIGSLTVVDTGSGQGVRRITDTVAGLMATTPELVKSIAGVDLAALAQRLTADRQAPATSASGDGSTPLASGAAPPSLVDPTPGDQEGA</sequence>
<dbReference type="Proteomes" id="UP000216339">
    <property type="component" value="Unassembled WGS sequence"/>
</dbReference>
<comment type="similarity">
    <text evidence="2">Belongs to the band 7/mec-2 family. Flotillin subfamily.</text>
</comment>
<evidence type="ECO:0000256" key="5">
    <source>
        <dbReference type="SAM" id="Phobius"/>
    </source>
</evidence>
<dbReference type="SUPFAM" id="SSF117892">
    <property type="entry name" value="Band 7/SPFH domain"/>
    <property type="match status" value="1"/>
</dbReference>
<name>A0A271J3D3_9BACT</name>
<evidence type="ECO:0000313" key="8">
    <source>
        <dbReference type="Proteomes" id="UP000216339"/>
    </source>
</evidence>
<dbReference type="AlphaFoldDB" id="A0A271J3D3"/>
<proteinExistence type="inferred from homology"/>
<dbReference type="InterPro" id="IPR036013">
    <property type="entry name" value="Band_7/SPFH_dom_sf"/>
</dbReference>
<keyword evidence="3 5" id="KW-0472">Membrane</keyword>
<keyword evidence="5" id="KW-0812">Transmembrane</keyword>
<dbReference type="GO" id="GO:0002020">
    <property type="term" value="F:protease binding"/>
    <property type="evidence" value="ECO:0007669"/>
    <property type="project" value="TreeGrafter"/>
</dbReference>
<comment type="subcellular location">
    <subcellularLocation>
        <location evidence="1">Membrane</location>
        <topology evidence="1">Single-pass membrane protein</topology>
    </subcellularLocation>
</comment>
<dbReference type="InterPro" id="IPR027705">
    <property type="entry name" value="Flotillin_fam"/>
</dbReference>
<protein>
    <submittedName>
        <fullName evidence="7">Flotillin</fullName>
    </submittedName>
</protein>
<dbReference type="Pfam" id="PF15975">
    <property type="entry name" value="Flot"/>
    <property type="match status" value="1"/>
</dbReference>
<dbReference type="Gene3D" id="3.30.479.30">
    <property type="entry name" value="Band 7 domain"/>
    <property type="match status" value="1"/>
</dbReference>
<dbReference type="Pfam" id="PF01145">
    <property type="entry name" value="Band_7"/>
    <property type="match status" value="1"/>
</dbReference>